<name>A0A6J4KX03_9BACT</name>
<evidence type="ECO:0008006" key="2">
    <source>
        <dbReference type="Google" id="ProtNLM"/>
    </source>
</evidence>
<dbReference type="Pfam" id="PF07040">
    <property type="entry name" value="DUF1326"/>
    <property type="match status" value="1"/>
</dbReference>
<dbReference type="EMBL" id="CADCTU010000373">
    <property type="protein sequence ID" value="CAA9313484.1"/>
    <property type="molecule type" value="Genomic_DNA"/>
</dbReference>
<dbReference type="PIRSF" id="PIRSF033303">
    <property type="entry name" value="UCP033303"/>
    <property type="match status" value="1"/>
</dbReference>
<sequence length="214" mass="23124">MAAPATQAPARTPYRIRANQLEACNCRHGCNCQFGGGPNEGACEFLMALDVTDGHFGDVRLDGMRVAVAAKYPGAIHEGNGHVALFVDESSRPEQVDAIVTIFTGQAGGMPWEALAATVSRLDGPVRAPITFRAEGRRTLLQIPGVLEAQLTPIRNVVTGEESEVHIVYPKGGFFWNDGNIVTTETMRVRHGDLAFEHPSRFASTATVDWHNQG</sequence>
<evidence type="ECO:0000313" key="1">
    <source>
        <dbReference type="EMBL" id="CAA9313484.1"/>
    </source>
</evidence>
<proteinExistence type="predicted"/>
<dbReference type="InterPro" id="IPR014581">
    <property type="entry name" value="UCP033303"/>
</dbReference>
<organism evidence="1">
    <name type="scientific">uncultured Gemmatimonadaceae bacterium</name>
    <dbReference type="NCBI Taxonomy" id="246130"/>
    <lineage>
        <taxon>Bacteria</taxon>
        <taxon>Pseudomonadati</taxon>
        <taxon>Gemmatimonadota</taxon>
        <taxon>Gemmatimonadia</taxon>
        <taxon>Gemmatimonadales</taxon>
        <taxon>Gemmatimonadaceae</taxon>
        <taxon>environmental samples</taxon>
    </lineage>
</organism>
<dbReference type="InterPro" id="IPR009758">
    <property type="entry name" value="DUF1326"/>
</dbReference>
<accession>A0A6J4KX03</accession>
<dbReference type="AlphaFoldDB" id="A0A6J4KX03"/>
<gene>
    <name evidence="1" type="ORF">AVDCRST_MAG11-1650</name>
</gene>
<reference evidence="1" key="1">
    <citation type="submission" date="2020-02" db="EMBL/GenBank/DDBJ databases">
        <authorList>
            <person name="Meier V. D."/>
        </authorList>
    </citation>
    <scope>NUCLEOTIDE SEQUENCE</scope>
    <source>
        <strain evidence="1">AVDCRST_MAG11</strain>
    </source>
</reference>
<protein>
    <recommendedName>
        <fullName evidence="2">DUF1326 domain-containing protein</fullName>
    </recommendedName>
</protein>